<dbReference type="Gene3D" id="3.60.21.70">
    <property type="entry name" value="PhoD-like phosphatase"/>
    <property type="match status" value="1"/>
</dbReference>
<dbReference type="RefSeq" id="WP_101916470.1">
    <property type="nucleotide sequence ID" value="NZ_OENF01000001.1"/>
</dbReference>
<dbReference type="InterPro" id="IPR029052">
    <property type="entry name" value="Metallo-depent_PP-like"/>
</dbReference>
<dbReference type="SUPFAM" id="SSF56300">
    <property type="entry name" value="Metallo-dependent phosphatases"/>
    <property type="match status" value="1"/>
</dbReference>
<gene>
    <name evidence="2" type="ORF">TNO020_10062</name>
</gene>
<feature type="domain" description="PhoD-like phosphatase metallophosphatase" evidence="1">
    <location>
        <begin position="48"/>
        <end position="267"/>
    </location>
</feature>
<dbReference type="PANTHER" id="PTHR33987:SF1">
    <property type="entry name" value="CALCINEURIN-LIKE METALLO-PHOSPHOESTERASE SUPERFAMILY PROTEIN"/>
    <property type="match status" value="1"/>
</dbReference>
<proteinExistence type="predicted"/>
<evidence type="ECO:0000313" key="3">
    <source>
        <dbReference type="Proteomes" id="UP000234211"/>
    </source>
</evidence>
<accession>A0A2H1YGI8</accession>
<dbReference type="AlphaFoldDB" id="A0A2H1YGI8"/>
<dbReference type="OrthoDB" id="9763616at2"/>
<dbReference type="InterPro" id="IPR018946">
    <property type="entry name" value="PhoD-like_MPP"/>
</dbReference>
<evidence type="ECO:0000313" key="2">
    <source>
        <dbReference type="EMBL" id="SOS73947.1"/>
    </source>
</evidence>
<dbReference type="EMBL" id="OENF01000001">
    <property type="protein sequence ID" value="SOS73947.1"/>
    <property type="molecule type" value="Genomic_DNA"/>
</dbReference>
<keyword evidence="3" id="KW-1185">Reference proteome</keyword>
<dbReference type="PANTHER" id="PTHR33987">
    <property type="entry name" value="CALCINEURIN-LIKE METALLO-PHOSPHOESTERASE SUPERFAMILY PROTEIN"/>
    <property type="match status" value="1"/>
</dbReference>
<dbReference type="Proteomes" id="UP000234211">
    <property type="component" value="Unassembled WGS sequence"/>
</dbReference>
<dbReference type="Pfam" id="PF09423">
    <property type="entry name" value="PhoD"/>
    <property type="match status" value="1"/>
</dbReference>
<organism evidence="2 3">
    <name type="scientific">Tenacibaculum piscium</name>
    <dbReference type="NCBI Taxonomy" id="1458515"/>
    <lineage>
        <taxon>Bacteria</taxon>
        <taxon>Pseudomonadati</taxon>
        <taxon>Bacteroidota</taxon>
        <taxon>Flavobacteriia</taxon>
        <taxon>Flavobacteriales</taxon>
        <taxon>Flavobacteriaceae</taxon>
        <taxon>Tenacibaculum</taxon>
    </lineage>
</organism>
<dbReference type="InterPro" id="IPR038607">
    <property type="entry name" value="PhoD-like_sf"/>
</dbReference>
<name>A0A2H1YGI8_9FLAO</name>
<dbReference type="CDD" id="cd07389">
    <property type="entry name" value="MPP_PhoD"/>
    <property type="match status" value="1"/>
</dbReference>
<reference evidence="3" key="1">
    <citation type="submission" date="2017-11" db="EMBL/GenBank/DDBJ databases">
        <authorList>
            <person name="Duchaud E."/>
        </authorList>
    </citation>
    <scope>NUCLEOTIDE SEQUENCE [LARGE SCALE GENOMIC DNA]</scope>
    <source>
        <strain evidence="3">Tenacibaculum sp. TNO020</strain>
    </source>
</reference>
<sequence length="340" mass="39184">MIFSKFSIYISLFLISLISLSIDNCYSQEKFTLAFGSCDNQRKVNPFWEDIISLKPNVWIWGGDNIYADTNNMTKMARFYQQQKRDTSYQKLIKNTPILATWDDHDYGINDGGIEHVKKEESQQLFLDFLNVPKNSPRRKQAGIYHSETFKIKDKSIKIIVLDTRYFRTALTKGTGKNRYQPTKKLTGSILGVAQWKWLAKELTNSTANFTVIVSSIQVLSKEHGFEKWGNFPNEVHKFFKLIETSKAKNVIILSGDRHISEFSKASLNTIAYPIIDFTSSGLTHSYTSFSSEKNKYRIGNVTSKLSYGVLFFDFISNKVTFQMRGKNKVILQEINQVYP</sequence>
<protein>
    <submittedName>
        <fullName evidence="2">Alkaline phosphatase</fullName>
    </submittedName>
</protein>
<evidence type="ECO:0000259" key="1">
    <source>
        <dbReference type="Pfam" id="PF09423"/>
    </source>
</evidence>